<dbReference type="EMBL" id="SRPW01000831">
    <property type="protein sequence ID" value="KAG6011772.1"/>
    <property type="molecule type" value="Genomic_DNA"/>
</dbReference>
<dbReference type="PIRSF" id="PIRSF009303">
    <property type="entry name" value="Cell_cycle_RAD9"/>
    <property type="match status" value="1"/>
</dbReference>
<keyword evidence="3" id="KW-1185">Reference proteome</keyword>
<dbReference type="GO" id="GO:0006281">
    <property type="term" value="P:DNA repair"/>
    <property type="evidence" value="ECO:0007669"/>
    <property type="project" value="InterPro"/>
</dbReference>
<evidence type="ECO:0000313" key="2">
    <source>
        <dbReference type="EMBL" id="KAG6011772.1"/>
    </source>
</evidence>
<feature type="compositionally biased region" description="Basic and acidic residues" evidence="1">
    <location>
        <begin position="276"/>
        <end position="285"/>
    </location>
</feature>
<dbReference type="Gene3D" id="3.70.10.10">
    <property type="match status" value="1"/>
</dbReference>
<dbReference type="GO" id="GO:0071479">
    <property type="term" value="P:cellular response to ionizing radiation"/>
    <property type="evidence" value="ECO:0007669"/>
    <property type="project" value="TreeGrafter"/>
</dbReference>
<dbReference type="PANTHER" id="PTHR15237:SF0">
    <property type="entry name" value="CELL CYCLE CHECKPOINT CONTROL PROTEIN"/>
    <property type="match status" value="1"/>
</dbReference>
<dbReference type="InterPro" id="IPR026584">
    <property type="entry name" value="Rad9"/>
</dbReference>
<comment type="caution">
    <text evidence="2">The sequence shown here is derived from an EMBL/GenBank/DDBJ whole genome shotgun (WGS) entry which is preliminary data.</text>
</comment>
<dbReference type="PANTHER" id="PTHR15237">
    <property type="entry name" value="DNA REPAIR PROTEIN RAD9"/>
    <property type="match status" value="1"/>
</dbReference>
<name>A0A9P7NDQ2_9HYPO</name>
<dbReference type="GO" id="GO:0030896">
    <property type="term" value="C:checkpoint clamp complex"/>
    <property type="evidence" value="ECO:0007669"/>
    <property type="project" value="InterPro"/>
</dbReference>
<dbReference type="OrthoDB" id="60092at2759"/>
<evidence type="ECO:0000313" key="3">
    <source>
        <dbReference type="Proteomes" id="UP000748025"/>
    </source>
</evidence>
<dbReference type="Pfam" id="PF04139">
    <property type="entry name" value="Rad9"/>
    <property type="match status" value="1"/>
</dbReference>
<dbReference type="InterPro" id="IPR007268">
    <property type="entry name" value="Rad9/Ddc1"/>
</dbReference>
<organism evidence="2 3">
    <name type="scientific">Claviceps pusilla</name>
    <dbReference type="NCBI Taxonomy" id="123648"/>
    <lineage>
        <taxon>Eukaryota</taxon>
        <taxon>Fungi</taxon>
        <taxon>Dikarya</taxon>
        <taxon>Ascomycota</taxon>
        <taxon>Pezizomycotina</taxon>
        <taxon>Sordariomycetes</taxon>
        <taxon>Hypocreomycetidae</taxon>
        <taxon>Hypocreales</taxon>
        <taxon>Clavicipitaceae</taxon>
        <taxon>Claviceps</taxon>
    </lineage>
</organism>
<protein>
    <recommendedName>
        <fullName evidence="4">DNA repair protein rad9</fullName>
    </recommendedName>
</protein>
<evidence type="ECO:0000256" key="1">
    <source>
        <dbReference type="SAM" id="MobiDB-lite"/>
    </source>
</evidence>
<sequence>MVFRNGLTSTHRLPFEVAVPVHAKFSKQDAPHHWTISSRTLRQLMDHFGPGIEYLDINTDGDHVNFTCFSEKTVSEDAVLKKPLQTSIAIEADEFDDIDVENKLHIVISVKDFRAIIQHAGVTGNAISARYSLPAKPIHLSYSGDALSCEFLVMTVGERGKNPTQKVKKGRHGAGNSTGPRLEAVSQRTSVAPSESINHPQNHQPSQTRAVLTKNGLPNPTTPHLSAPRASASRMGAFDLRPTQKPPPPTVPSESLFVEDRGWEPVRDEDEDAEEEARLEWDHSADPPSVMRMSDIEGEHHAAGSGQQEEPEVQSEAAAQSIYLEPTQKLSDVQNFALFPD</sequence>
<accession>A0A9P7NDQ2</accession>
<gene>
    <name evidence="2" type="ORF">E4U43_008136</name>
</gene>
<dbReference type="GO" id="GO:0031573">
    <property type="term" value="P:mitotic intra-S DNA damage checkpoint signaling"/>
    <property type="evidence" value="ECO:0007669"/>
    <property type="project" value="TreeGrafter"/>
</dbReference>
<feature type="compositionally biased region" description="Polar residues" evidence="1">
    <location>
        <begin position="186"/>
        <end position="224"/>
    </location>
</feature>
<feature type="region of interest" description="Disordered" evidence="1">
    <location>
        <begin position="161"/>
        <end position="321"/>
    </location>
</feature>
<reference evidence="2" key="1">
    <citation type="journal article" date="2020" name="bioRxiv">
        <title>Whole genome comparisons of ergot fungi reveals the divergence and evolution of species within the genus Claviceps are the result of varying mechanisms driving genome evolution and host range expansion.</title>
        <authorList>
            <person name="Wyka S.A."/>
            <person name="Mondo S.J."/>
            <person name="Liu M."/>
            <person name="Dettman J."/>
            <person name="Nalam V."/>
            <person name="Broders K.D."/>
        </authorList>
    </citation>
    <scope>NUCLEOTIDE SEQUENCE</scope>
    <source>
        <strain evidence="2">CCC 602</strain>
    </source>
</reference>
<dbReference type="Proteomes" id="UP000748025">
    <property type="component" value="Unassembled WGS sequence"/>
</dbReference>
<dbReference type="AlphaFoldDB" id="A0A9P7NDQ2"/>
<evidence type="ECO:0008006" key="4">
    <source>
        <dbReference type="Google" id="ProtNLM"/>
    </source>
</evidence>
<proteinExistence type="predicted"/>
<dbReference type="GO" id="GO:0000076">
    <property type="term" value="P:DNA replication checkpoint signaling"/>
    <property type="evidence" value="ECO:0007669"/>
    <property type="project" value="TreeGrafter"/>
</dbReference>